<organism evidence="7 8">
    <name type="scientific">OM182 bacterium MED-G28</name>
    <dbReference type="NCBI Taxonomy" id="1986256"/>
    <lineage>
        <taxon>Bacteria</taxon>
        <taxon>Pseudomonadati</taxon>
        <taxon>Pseudomonadota</taxon>
        <taxon>Gammaproteobacteria</taxon>
        <taxon>OMG group</taxon>
        <taxon>OM182 clade</taxon>
    </lineage>
</organism>
<evidence type="ECO:0000256" key="2">
    <source>
        <dbReference type="ARBA" id="ARBA00022692"/>
    </source>
</evidence>
<feature type="transmembrane region" description="Helical" evidence="5">
    <location>
        <begin position="105"/>
        <end position="125"/>
    </location>
</feature>
<accession>A0A2A5WFB8</accession>
<protein>
    <recommendedName>
        <fullName evidence="6">GtrA/DPMS transmembrane domain-containing protein</fullName>
    </recommendedName>
</protein>
<comment type="caution">
    <text evidence="7">The sequence shown here is derived from an EMBL/GenBank/DDBJ whole genome shotgun (WGS) entry which is preliminary data.</text>
</comment>
<reference evidence="7 8" key="1">
    <citation type="submission" date="2017-08" db="EMBL/GenBank/DDBJ databases">
        <title>Fine stratification of microbial communities through a metagenomic profile of the photic zone.</title>
        <authorList>
            <person name="Haro-Moreno J.M."/>
            <person name="Lopez-Perez M."/>
            <person name="De La Torre J."/>
            <person name="Picazo A."/>
            <person name="Camacho A."/>
            <person name="Rodriguez-Valera F."/>
        </authorList>
    </citation>
    <scope>NUCLEOTIDE SEQUENCE [LARGE SCALE GENOMIC DNA]</scope>
    <source>
        <strain evidence="7">MED-G28</strain>
    </source>
</reference>
<keyword evidence="4 5" id="KW-0472">Membrane</keyword>
<evidence type="ECO:0000256" key="5">
    <source>
        <dbReference type="SAM" id="Phobius"/>
    </source>
</evidence>
<keyword evidence="2 5" id="KW-0812">Transmembrane</keyword>
<dbReference type="NCBIfam" id="NF037976">
    <property type="entry name" value="gtrA_1"/>
    <property type="match status" value="1"/>
</dbReference>
<evidence type="ECO:0000313" key="8">
    <source>
        <dbReference type="Proteomes" id="UP000219329"/>
    </source>
</evidence>
<dbReference type="GO" id="GO:0000271">
    <property type="term" value="P:polysaccharide biosynthetic process"/>
    <property type="evidence" value="ECO:0007669"/>
    <property type="project" value="InterPro"/>
</dbReference>
<dbReference type="Proteomes" id="UP000219329">
    <property type="component" value="Unassembled WGS sequence"/>
</dbReference>
<proteinExistence type="predicted"/>
<dbReference type="AlphaFoldDB" id="A0A2A5WFB8"/>
<evidence type="ECO:0000256" key="1">
    <source>
        <dbReference type="ARBA" id="ARBA00004141"/>
    </source>
</evidence>
<dbReference type="GO" id="GO:0016020">
    <property type="term" value="C:membrane"/>
    <property type="evidence" value="ECO:0007669"/>
    <property type="project" value="UniProtKB-SubCell"/>
</dbReference>
<evidence type="ECO:0000313" key="7">
    <source>
        <dbReference type="EMBL" id="PDH34954.1"/>
    </source>
</evidence>
<feature type="transmembrane region" description="Helical" evidence="5">
    <location>
        <begin position="34"/>
        <end position="56"/>
    </location>
</feature>
<dbReference type="InterPro" id="IPR007267">
    <property type="entry name" value="GtrA_DPMS_TM"/>
</dbReference>
<dbReference type="Pfam" id="PF04138">
    <property type="entry name" value="GtrA_DPMS_TM"/>
    <property type="match status" value="1"/>
</dbReference>
<evidence type="ECO:0000256" key="4">
    <source>
        <dbReference type="ARBA" id="ARBA00023136"/>
    </source>
</evidence>
<evidence type="ECO:0000259" key="6">
    <source>
        <dbReference type="Pfam" id="PF04138"/>
    </source>
</evidence>
<dbReference type="EMBL" id="NTJZ01000002">
    <property type="protein sequence ID" value="PDH34954.1"/>
    <property type="molecule type" value="Genomic_DNA"/>
</dbReference>
<comment type="subcellular location">
    <subcellularLocation>
        <location evidence="1">Membrane</location>
        <topology evidence="1">Multi-pass membrane protein</topology>
    </subcellularLocation>
</comment>
<feature type="transmembrane region" description="Helical" evidence="5">
    <location>
        <begin position="76"/>
        <end position="93"/>
    </location>
</feature>
<feature type="domain" description="GtrA/DPMS transmembrane" evidence="6">
    <location>
        <begin position="9"/>
        <end position="131"/>
    </location>
</feature>
<keyword evidence="3 5" id="KW-1133">Transmembrane helix</keyword>
<sequence length="136" mass="15343">MTSLSITVKYASFAVFATLANLFAQELTIRFYSAFLNIYAGILAGTLVGLICKYYLDKRFIFGCRASSALNDMRTFLAYSLTGIGTTLLFWMAEISFELLYGTKFARYLGAVIGLTIGYVVKYQLDKHYVFPKREV</sequence>
<name>A0A2A5WFB8_9GAMM</name>
<evidence type="ECO:0000256" key="3">
    <source>
        <dbReference type="ARBA" id="ARBA00022989"/>
    </source>
</evidence>
<gene>
    <name evidence="7" type="ORF">CNF02_02710</name>
</gene>